<keyword evidence="1" id="KW-0812">Transmembrane</keyword>
<keyword evidence="1" id="KW-1133">Transmembrane helix</keyword>
<sequence>MRPYSLFACVHFWNRDGAHYDSIKCFIGVHASLGLFFIMHLVFAVMFRSSSSIRILNHCT</sequence>
<dbReference type="RefSeq" id="XP_025556921.1">
    <property type="nucleotide sequence ID" value="XM_025690115.1"/>
</dbReference>
<proteinExistence type="predicted"/>
<dbReference type="AlphaFoldDB" id="A0A395IC44"/>
<feature type="transmembrane region" description="Helical" evidence="1">
    <location>
        <begin position="26"/>
        <end position="47"/>
    </location>
</feature>
<accession>A0A395IC44</accession>
<evidence type="ECO:0000313" key="3">
    <source>
        <dbReference type="Proteomes" id="UP000248961"/>
    </source>
</evidence>
<protein>
    <submittedName>
        <fullName evidence="2">Uncharacterized protein</fullName>
    </submittedName>
</protein>
<dbReference type="Proteomes" id="UP000248961">
    <property type="component" value="Unassembled WGS sequence"/>
</dbReference>
<evidence type="ECO:0000313" key="2">
    <source>
        <dbReference type="EMBL" id="RAL17767.1"/>
    </source>
</evidence>
<keyword evidence="3" id="KW-1185">Reference proteome</keyword>
<reference evidence="2 3" key="1">
    <citation type="submission" date="2018-02" db="EMBL/GenBank/DDBJ databases">
        <title>The genomes of Aspergillus section Nigri reveals drivers in fungal speciation.</title>
        <authorList>
            <consortium name="DOE Joint Genome Institute"/>
            <person name="Vesth T.C."/>
            <person name="Nybo J."/>
            <person name="Theobald S."/>
            <person name="Brandl J."/>
            <person name="Frisvad J.C."/>
            <person name="Nielsen K.F."/>
            <person name="Lyhne E.K."/>
            <person name="Kogle M.E."/>
            <person name="Kuo A."/>
            <person name="Riley R."/>
            <person name="Clum A."/>
            <person name="Nolan M."/>
            <person name="Lipzen A."/>
            <person name="Salamov A."/>
            <person name="Henrissat B."/>
            <person name="Wiebenga A."/>
            <person name="De vries R.P."/>
            <person name="Grigoriev I.V."/>
            <person name="Mortensen U.H."/>
            <person name="Andersen M.R."/>
            <person name="Baker S.E."/>
        </authorList>
    </citation>
    <scope>NUCLEOTIDE SEQUENCE [LARGE SCALE GENOMIC DNA]</scope>
    <source>
        <strain evidence="2 3">CBS 101889</strain>
    </source>
</reference>
<gene>
    <name evidence="2" type="ORF">BO97DRAFT_14335</name>
</gene>
<name>A0A395IC44_ASPHC</name>
<dbReference type="VEuPathDB" id="FungiDB:BO97DRAFT_14335"/>
<keyword evidence="1" id="KW-0472">Membrane</keyword>
<dbReference type="EMBL" id="KZ824267">
    <property type="protein sequence ID" value="RAL17767.1"/>
    <property type="molecule type" value="Genomic_DNA"/>
</dbReference>
<organism evidence="2 3">
    <name type="scientific">Aspergillus homomorphus (strain CBS 101889)</name>
    <dbReference type="NCBI Taxonomy" id="1450537"/>
    <lineage>
        <taxon>Eukaryota</taxon>
        <taxon>Fungi</taxon>
        <taxon>Dikarya</taxon>
        <taxon>Ascomycota</taxon>
        <taxon>Pezizomycotina</taxon>
        <taxon>Eurotiomycetes</taxon>
        <taxon>Eurotiomycetidae</taxon>
        <taxon>Eurotiales</taxon>
        <taxon>Aspergillaceae</taxon>
        <taxon>Aspergillus</taxon>
        <taxon>Aspergillus subgen. Circumdati</taxon>
    </lineage>
</organism>
<evidence type="ECO:0000256" key="1">
    <source>
        <dbReference type="SAM" id="Phobius"/>
    </source>
</evidence>
<dbReference type="GeneID" id="37194404"/>